<organism evidence="3 4">
    <name type="scientific">Skunkpox virus</name>
    <dbReference type="NCBI Taxonomy" id="160796"/>
    <lineage>
        <taxon>Viruses</taxon>
        <taxon>Varidnaviria</taxon>
        <taxon>Bamfordvirae</taxon>
        <taxon>Nucleocytoviricota</taxon>
        <taxon>Pokkesviricetes</taxon>
        <taxon>Chitovirales</taxon>
        <taxon>Poxviridae</taxon>
        <taxon>Chordopoxvirinae</taxon>
        <taxon>Orthopoxvirus</taxon>
        <taxon>Orthopoxvirus skunkpox</taxon>
    </lineage>
</organism>
<dbReference type="InterPro" id="IPR016186">
    <property type="entry name" value="C-type_lectin-like/link_sf"/>
</dbReference>
<keyword evidence="1" id="KW-1133">Transmembrane helix</keyword>
<sequence>MFIMRELVYRIVIVILSLSLLSSFLVICLMEHRCEETKIKYKTCPKNTININTICYYFSEDTTNWTTASEHCKNMNGCLACIVNDAYRKLLVCKGTFDYWVGVHRTSTQSPWLNCDNKPYNVTNVPIRGAEDYAYINNNGISTARIYADRRWICEVPMVDY</sequence>
<protein>
    <submittedName>
        <fullName evidence="3">C-type lectin-like protein</fullName>
    </submittedName>
</protein>
<keyword evidence="1" id="KW-0812">Transmembrane</keyword>
<accession>A0A1C9KBZ6</accession>
<evidence type="ECO:0000313" key="3">
    <source>
        <dbReference type="EMBL" id="AOP31683.1"/>
    </source>
</evidence>
<dbReference type="GeneID" id="29057782"/>
<reference evidence="3 4" key="1">
    <citation type="journal article" date="2016" name="Virus Genes">
        <title>The genomes of three North American orthopoxviruses.</title>
        <authorList>
            <person name="Smithson C."/>
            <person name="Tang N."/>
            <person name="Sammons S."/>
            <person name="Frace M."/>
            <person name="Batra D."/>
            <person name="Li Y."/>
            <person name="Emerson G.L."/>
            <person name="Carroll D.S."/>
            <person name="Upton C."/>
        </authorList>
    </citation>
    <scope>NUCLEOTIDE SEQUENCE [LARGE SCALE GENOMIC DNA]</scope>
    <source>
        <strain evidence="3 4">WA</strain>
    </source>
</reference>
<keyword evidence="4" id="KW-1185">Reference proteome</keyword>
<gene>
    <name evidence="3" type="ORF">SKPV-WA-204</name>
</gene>
<dbReference type="InterPro" id="IPR016187">
    <property type="entry name" value="CTDL_fold"/>
</dbReference>
<dbReference type="OrthoDB" id="23048at10239"/>
<dbReference type="GO" id="GO:0030246">
    <property type="term" value="F:carbohydrate binding"/>
    <property type="evidence" value="ECO:0007669"/>
    <property type="project" value="UniProtKB-KW"/>
</dbReference>
<feature type="transmembrane region" description="Helical" evidence="1">
    <location>
        <begin position="7"/>
        <end position="27"/>
    </location>
</feature>
<proteinExistence type="predicted"/>
<keyword evidence="1" id="KW-0472">Membrane</keyword>
<dbReference type="PROSITE" id="PS50041">
    <property type="entry name" value="C_TYPE_LECTIN_2"/>
    <property type="match status" value="1"/>
</dbReference>
<dbReference type="Proteomes" id="UP000201873">
    <property type="component" value="Segment"/>
</dbReference>
<dbReference type="Pfam" id="PF00059">
    <property type="entry name" value="Lectin_C"/>
    <property type="match status" value="1"/>
</dbReference>
<name>A0A1C9KBZ6_9POXV</name>
<dbReference type="SUPFAM" id="SSF56436">
    <property type="entry name" value="C-type lectin-like"/>
    <property type="match status" value="1"/>
</dbReference>
<evidence type="ECO:0000313" key="4">
    <source>
        <dbReference type="Proteomes" id="UP000201873"/>
    </source>
</evidence>
<keyword evidence="3" id="KW-0430">Lectin</keyword>
<dbReference type="InterPro" id="IPR050828">
    <property type="entry name" value="C-type_lectin/matrix_domain"/>
</dbReference>
<dbReference type="InterPro" id="IPR001304">
    <property type="entry name" value="C-type_lectin-like"/>
</dbReference>
<feature type="domain" description="C-type lectin" evidence="2">
    <location>
        <begin position="51"/>
        <end position="152"/>
    </location>
</feature>
<dbReference type="EMBL" id="KU749310">
    <property type="protein sequence ID" value="AOP31683.1"/>
    <property type="molecule type" value="Genomic_DNA"/>
</dbReference>
<dbReference type="PANTHER" id="PTHR45710:SF8">
    <property type="entry name" value="RERATING FAMILY MEMBER 4"/>
    <property type="match status" value="1"/>
</dbReference>
<dbReference type="RefSeq" id="YP_009282898.1">
    <property type="nucleotide sequence ID" value="NC_031038.1"/>
</dbReference>
<dbReference type="Gene3D" id="3.10.100.10">
    <property type="entry name" value="Mannose-Binding Protein A, subunit A"/>
    <property type="match status" value="1"/>
</dbReference>
<evidence type="ECO:0000259" key="2">
    <source>
        <dbReference type="PROSITE" id="PS50041"/>
    </source>
</evidence>
<dbReference type="PANTHER" id="PTHR45710">
    <property type="entry name" value="C-TYPE LECTIN DOMAIN-CONTAINING PROTEIN 180"/>
    <property type="match status" value="1"/>
</dbReference>
<evidence type="ECO:0000256" key="1">
    <source>
        <dbReference type="SAM" id="Phobius"/>
    </source>
</evidence>
<dbReference type="KEGG" id="vg:29057782"/>
<dbReference type="SMART" id="SM00034">
    <property type="entry name" value="CLECT"/>
    <property type="match status" value="1"/>
</dbReference>
<dbReference type="SMR" id="A0A1C9KBZ6"/>